<reference evidence="3" key="1">
    <citation type="submission" date="2017-09" db="EMBL/GenBank/DDBJ databases">
        <title>Depth-based differentiation of microbial function through sediment-hosted aquifers and enrichment of novel symbionts in the deep terrestrial subsurface.</title>
        <authorList>
            <person name="Probst A.J."/>
            <person name="Ladd B."/>
            <person name="Jarett J.K."/>
            <person name="Geller-Mcgrath D.E."/>
            <person name="Sieber C.M.K."/>
            <person name="Emerson J.B."/>
            <person name="Anantharaman K."/>
            <person name="Thomas B.C."/>
            <person name="Malmstrom R."/>
            <person name="Stieglmeier M."/>
            <person name="Klingl A."/>
            <person name="Woyke T."/>
            <person name="Ryan C.M."/>
            <person name="Banfield J.F."/>
        </authorList>
    </citation>
    <scope>NUCLEOTIDE SEQUENCE [LARGE SCALE GENOMIC DNA]</scope>
</reference>
<dbReference type="Gene3D" id="2.160.10.10">
    <property type="entry name" value="Hexapeptide repeat proteins"/>
    <property type="match status" value="1"/>
</dbReference>
<dbReference type="InterPro" id="IPR029044">
    <property type="entry name" value="Nucleotide-diphossugar_trans"/>
</dbReference>
<dbReference type="EMBL" id="PEYT01000013">
    <property type="protein sequence ID" value="PIS23117.1"/>
    <property type="molecule type" value="Genomic_DNA"/>
</dbReference>
<gene>
    <name evidence="2" type="ORF">COT49_01800</name>
</gene>
<dbReference type="InterPro" id="IPR005908">
    <property type="entry name" value="G1P_thy_trans_l"/>
</dbReference>
<feature type="domain" description="Nucleotidyl transferase" evidence="1">
    <location>
        <begin position="2"/>
        <end position="243"/>
    </location>
</feature>
<dbReference type="CDD" id="cd04189">
    <property type="entry name" value="G1P_TT_long"/>
    <property type="match status" value="1"/>
</dbReference>
<dbReference type="GO" id="GO:0016740">
    <property type="term" value="F:transferase activity"/>
    <property type="evidence" value="ECO:0007669"/>
    <property type="project" value="UniProtKB-KW"/>
</dbReference>
<organism evidence="2 3">
    <name type="scientific">candidate division WWE3 bacterium CG08_land_8_20_14_0_20_40_13</name>
    <dbReference type="NCBI Taxonomy" id="1975084"/>
    <lineage>
        <taxon>Bacteria</taxon>
        <taxon>Katanobacteria</taxon>
    </lineage>
</organism>
<comment type="caution">
    <text evidence="2">The sequence shown here is derived from an EMBL/GenBank/DDBJ whole genome shotgun (WGS) entry which is preliminary data.</text>
</comment>
<name>A0A2H0XDW0_UNCKA</name>
<dbReference type="Gene3D" id="3.90.550.10">
    <property type="entry name" value="Spore Coat Polysaccharide Biosynthesis Protein SpsA, Chain A"/>
    <property type="match status" value="1"/>
</dbReference>
<keyword evidence="2" id="KW-0808">Transferase</keyword>
<sequence>MKALITAGGRGTRLRPLTHSNNKHLLPIANKPMILYPIEHLRDAGITDIGIIVNETRSEIEGLLGDGSKYGVKITYIFQDKPLGLGHCLKISEGFLRDADRFVMYLGDNILAKGIKEFVDDFKNSSNNACMTLVDIKDRERLKSLGVAEIKDGRIVATEEKPQDPKPNHLAASGIYFFDGNVFKAFNGDGAIKPSARGELEITSGVFRYLIEHDYKVGYYNITGWWKDTGKMDDLIDANRLVLDKFDGFKNEGTISSTSEVEGDLLLGKGSVVEKSQILGPVVIGENVVIKNSRIGAYTAIGNNCVIEDSEIENSILMEGAGLTNLKNVTGSLIGFNAKINKFVSKEIKKNGGGPDVSRIIVGDDSVISLA</sequence>
<dbReference type="Proteomes" id="UP000230340">
    <property type="component" value="Unassembled WGS sequence"/>
</dbReference>
<dbReference type="Pfam" id="PF00483">
    <property type="entry name" value="NTP_transferase"/>
    <property type="match status" value="1"/>
</dbReference>
<evidence type="ECO:0000313" key="3">
    <source>
        <dbReference type="Proteomes" id="UP000230340"/>
    </source>
</evidence>
<dbReference type="InterPro" id="IPR005835">
    <property type="entry name" value="NTP_transferase_dom"/>
</dbReference>
<protein>
    <submittedName>
        <fullName evidence="2">Glucose-1-phosphate thymidylyltransferase</fullName>
    </submittedName>
</protein>
<dbReference type="SUPFAM" id="SSF53448">
    <property type="entry name" value="Nucleotide-diphospho-sugar transferases"/>
    <property type="match status" value="1"/>
</dbReference>
<dbReference type="PANTHER" id="PTHR42883:SF2">
    <property type="entry name" value="THYMIDYLYLTRANSFERASE"/>
    <property type="match status" value="1"/>
</dbReference>
<evidence type="ECO:0000313" key="2">
    <source>
        <dbReference type="EMBL" id="PIS23117.1"/>
    </source>
</evidence>
<dbReference type="AlphaFoldDB" id="A0A2H0XDW0"/>
<dbReference type="NCBIfam" id="TIGR01208">
    <property type="entry name" value="rmlA_long"/>
    <property type="match status" value="1"/>
</dbReference>
<accession>A0A2H0XDW0</accession>
<proteinExistence type="predicted"/>
<dbReference type="PANTHER" id="PTHR42883">
    <property type="entry name" value="GLUCOSE-1-PHOSPHATE THYMIDYLTRANSFERASE"/>
    <property type="match status" value="1"/>
</dbReference>
<evidence type="ECO:0000259" key="1">
    <source>
        <dbReference type="Pfam" id="PF00483"/>
    </source>
</evidence>